<feature type="region of interest" description="Disordered" evidence="1">
    <location>
        <begin position="1"/>
        <end position="24"/>
    </location>
</feature>
<protein>
    <submittedName>
        <fullName evidence="3">RNA ligase/cyclic nucleotide phosphodiesterase</fullName>
    </submittedName>
</protein>
<evidence type="ECO:0000259" key="2">
    <source>
        <dbReference type="Pfam" id="PF08975"/>
    </source>
</evidence>
<gene>
    <name evidence="3" type="ORF">SPI_05318</name>
</gene>
<name>A0A167U6P1_9HYPO</name>
<evidence type="ECO:0000256" key="1">
    <source>
        <dbReference type="SAM" id="MobiDB-lite"/>
    </source>
</evidence>
<dbReference type="Proteomes" id="UP000076874">
    <property type="component" value="Unassembled WGS sequence"/>
</dbReference>
<dbReference type="GO" id="GO:0016874">
    <property type="term" value="F:ligase activity"/>
    <property type="evidence" value="ECO:0007669"/>
    <property type="project" value="UniProtKB-KW"/>
</dbReference>
<dbReference type="InterPro" id="IPR015069">
    <property type="entry name" value="2H-PEstase_DUF1868"/>
</dbReference>
<keyword evidence="4" id="KW-1185">Reference proteome</keyword>
<comment type="caution">
    <text evidence="3">The sequence shown here is derived from an EMBL/GenBank/DDBJ whole genome shotgun (WGS) entry which is preliminary data.</text>
</comment>
<proteinExistence type="predicted"/>
<dbReference type="SUPFAM" id="SSF55144">
    <property type="entry name" value="LigT-like"/>
    <property type="match status" value="1"/>
</dbReference>
<keyword evidence="3" id="KW-0436">Ligase</keyword>
<dbReference type="EMBL" id="AZHD01000008">
    <property type="protein sequence ID" value="OAA61294.1"/>
    <property type="molecule type" value="Genomic_DNA"/>
</dbReference>
<evidence type="ECO:0000313" key="4">
    <source>
        <dbReference type="Proteomes" id="UP000076874"/>
    </source>
</evidence>
<dbReference type="AlphaFoldDB" id="A0A167U6P1"/>
<accession>A0A167U6P1</accession>
<sequence>MTPPPSTIDPAAIAGPDRPPHPQGVPLKFSADGVVQRYRGNTTLCHIPADAPILAGLRATYDAFAAHPTLARKICLLPPSSWHMTVLDGVREAECEPGMWPEGREKEPLDACTQAFAASLQQQLTAAALAAEGLQPPYRMRVCGFHSNGTGFGLRLEGATAAEEARMRRLRDRIADAFGFRAPNHTTYRFHATIAYLRQFLDPGEGGDVAEWNKLFAELEPKIQMEVELGPVEFCTFEDMYAFSRLFYLGEEGSQP</sequence>
<organism evidence="3 4">
    <name type="scientific">Niveomyces insectorum RCEF 264</name>
    <dbReference type="NCBI Taxonomy" id="1081102"/>
    <lineage>
        <taxon>Eukaryota</taxon>
        <taxon>Fungi</taxon>
        <taxon>Dikarya</taxon>
        <taxon>Ascomycota</taxon>
        <taxon>Pezizomycotina</taxon>
        <taxon>Sordariomycetes</taxon>
        <taxon>Hypocreomycetidae</taxon>
        <taxon>Hypocreales</taxon>
        <taxon>Cordycipitaceae</taxon>
        <taxon>Niveomyces</taxon>
    </lineage>
</organism>
<dbReference type="InterPro" id="IPR009097">
    <property type="entry name" value="Cyclic_Pdiesterase"/>
</dbReference>
<dbReference type="Gene3D" id="3.90.1140.10">
    <property type="entry name" value="Cyclic phosphodiesterase"/>
    <property type="match status" value="1"/>
</dbReference>
<reference evidence="3 4" key="1">
    <citation type="journal article" date="2016" name="Genome Biol. Evol.">
        <title>Divergent and convergent evolution of fungal pathogenicity.</title>
        <authorList>
            <person name="Shang Y."/>
            <person name="Xiao G."/>
            <person name="Zheng P."/>
            <person name="Cen K."/>
            <person name="Zhan S."/>
            <person name="Wang C."/>
        </authorList>
    </citation>
    <scope>NUCLEOTIDE SEQUENCE [LARGE SCALE GENOMIC DNA]</scope>
    <source>
        <strain evidence="3 4">RCEF 264</strain>
    </source>
</reference>
<dbReference type="OrthoDB" id="2877829at2759"/>
<feature type="domain" description="DUF1868" evidence="2">
    <location>
        <begin position="28"/>
        <end position="146"/>
    </location>
</feature>
<dbReference type="Pfam" id="PF08975">
    <property type="entry name" value="2H-phosphodiest"/>
    <property type="match status" value="1"/>
</dbReference>
<evidence type="ECO:0000313" key="3">
    <source>
        <dbReference type="EMBL" id="OAA61294.1"/>
    </source>
</evidence>